<dbReference type="PANTHER" id="PTHR30612:SF0">
    <property type="entry name" value="CHLOROPLAST PROTEIN-TRANSPORTING ATPASE"/>
    <property type="match status" value="1"/>
</dbReference>
<evidence type="ECO:0000256" key="8">
    <source>
        <dbReference type="ARBA" id="ARBA00023010"/>
    </source>
</evidence>
<keyword evidence="7" id="KW-1278">Translocase</keyword>
<dbReference type="SUPFAM" id="SSF52540">
    <property type="entry name" value="P-loop containing nucleoside triphosphate hydrolases"/>
    <property type="match status" value="2"/>
</dbReference>
<dbReference type="EMBL" id="JALLPJ020000599">
    <property type="protein sequence ID" value="KAL3787744.1"/>
    <property type="molecule type" value="Genomic_DNA"/>
</dbReference>
<gene>
    <name evidence="14" type="ORF">ACHAWO_006142</name>
</gene>
<evidence type="ECO:0000313" key="15">
    <source>
        <dbReference type="Proteomes" id="UP001530400"/>
    </source>
</evidence>
<dbReference type="InterPro" id="IPR011116">
    <property type="entry name" value="SecA_Wing/Scaffold"/>
</dbReference>
<dbReference type="SMART" id="SM00958">
    <property type="entry name" value="SecA_PP_bind"/>
    <property type="match status" value="1"/>
</dbReference>
<dbReference type="InterPro" id="IPR014001">
    <property type="entry name" value="Helicase_ATP-bd"/>
</dbReference>
<dbReference type="Gene3D" id="3.90.1440.10">
    <property type="entry name" value="SecA, preprotein cross-linking domain"/>
    <property type="match status" value="1"/>
</dbReference>
<sequence>MFSKTAIALLLSLHSTSSYILPPSRTSISASRPSFLPQSIHASQSKQSLTSSSTQLSMGFMEEFISKRDTETLLKSNASYLSSLQKRVDKINSLEPTIEDLSDEELAHKTIEFRQRTSQGEPVDSILEEAFAVVREASWRVLEQRHYDVQLLGGLILHDGRLAEMATGEGKTLVSTLPCYIQSLTSTGPAMVITVNDYLARRDMEKMGQVHRYLGLTVGLIQSNMKEEERRKAYACDVVYVTNAELGFDYLRDHLALSPLQTVLPPPNAEGKYDGFIVVDEADSVLIDEARTPLIISKQVPAYGNKYKAANTLAENLKEGVHYTVDLKNKATELNERGYKDCERALGVSSLFEEPSDTSGAWAPYIMNAVKAKELFNKDVEYMVLPDGGGVGIIDAFTGRVLDGRRWSDGLHQSIEAKEGMEVSEMSQVIAKVTYQSLFRQFTRLSGMTGTAMSDAAELEFTYGLIVTPVPTALPIARRDYPDVAFKTRDAANKALVKEVVNVGGGTDEGRPCLIGTTSVMQSEAIVTALKEAGIEAELLNALPENALREGEIVAQAGRPGVVTVATNMAGRGTDILLGGCPSTMARLKTRAMLFEQGVLSAEEQKFYPPAPKAEYYPCDIDDDAKFLIAGAAASLKKEFGNKLTAIKFDELLTVATDTTEGEDDPDYIVKTRDAAQAVKEIFQEELAPEKEIVKSRGGLYVMGTNRHESSRIDAQLRGRAGRQGDPGTSRFFLSFEDDMFVIFGGDNLQNILKTFRVSEDMPIEAPQITDALNKVQLAVEEKYRDIRGQIFSFDDVLNEQRKIFYKKRQNVLFSNTEETIKIMEGYNQQTVADIVKAQANDDGSVKVDKVMEKIGQFFPALLPVVTADDISGMKQDEVIAFLNVAVDEIFQAKIEELEKKAKTDGRAPGSLARSANYITLVSMDNAWSDHLQNMENLKENVFLRKYQNLDPADEYKFESLALFEGLLDKMRLNTIFSLWQSLAPQVAVQPAAN</sequence>
<proteinExistence type="inferred from homology"/>
<keyword evidence="8 10" id="KW-0811">Translocation</keyword>
<dbReference type="InterPro" id="IPR014018">
    <property type="entry name" value="SecA_motor_DEAD"/>
</dbReference>
<evidence type="ECO:0000256" key="7">
    <source>
        <dbReference type="ARBA" id="ARBA00022967"/>
    </source>
</evidence>
<keyword evidence="5 10" id="KW-0067">ATP-binding</keyword>
<dbReference type="PROSITE" id="PS51192">
    <property type="entry name" value="HELICASE_ATP_BIND_1"/>
    <property type="match status" value="1"/>
</dbReference>
<dbReference type="SMART" id="SM00957">
    <property type="entry name" value="SecA_DEAD"/>
    <property type="match status" value="1"/>
</dbReference>
<dbReference type="PROSITE" id="PS51196">
    <property type="entry name" value="SECA_MOTOR_DEAD"/>
    <property type="match status" value="1"/>
</dbReference>
<name>A0ABD3PJ93_9STRA</name>
<feature type="domain" description="Helicase ATP-binding" evidence="12">
    <location>
        <begin position="152"/>
        <end position="297"/>
    </location>
</feature>
<feature type="signal peptide" evidence="11">
    <location>
        <begin position="1"/>
        <end position="18"/>
    </location>
</feature>
<organism evidence="14 15">
    <name type="scientific">Cyclotella atomus</name>
    <dbReference type="NCBI Taxonomy" id="382360"/>
    <lineage>
        <taxon>Eukaryota</taxon>
        <taxon>Sar</taxon>
        <taxon>Stramenopiles</taxon>
        <taxon>Ochrophyta</taxon>
        <taxon>Bacillariophyta</taxon>
        <taxon>Coscinodiscophyceae</taxon>
        <taxon>Thalassiosirophycidae</taxon>
        <taxon>Stephanodiscales</taxon>
        <taxon>Stephanodiscaceae</taxon>
        <taxon>Cyclotella</taxon>
    </lineage>
</organism>
<dbReference type="CDD" id="cd17928">
    <property type="entry name" value="DEXDc_SecA"/>
    <property type="match status" value="1"/>
</dbReference>
<comment type="caution">
    <text evidence="14">The sequence shown here is derived from an EMBL/GenBank/DDBJ whole genome shotgun (WGS) entry which is preliminary data.</text>
</comment>
<feature type="domain" description="SecA family profile" evidence="13">
    <location>
        <begin position="66"/>
        <end position="765"/>
    </location>
</feature>
<dbReference type="NCBIfam" id="TIGR00963">
    <property type="entry name" value="secA"/>
    <property type="match status" value="1"/>
</dbReference>
<feature type="chain" id="PRO_5044769997" description="Protein translocase subunit SecA" evidence="11">
    <location>
        <begin position="19"/>
        <end position="994"/>
    </location>
</feature>
<comment type="subcellular location">
    <subcellularLocation>
        <location evidence="1">Membrane</location>
        <topology evidence="1">Peripheral membrane protein</topology>
    </subcellularLocation>
</comment>
<evidence type="ECO:0000259" key="13">
    <source>
        <dbReference type="PROSITE" id="PS51196"/>
    </source>
</evidence>
<keyword evidence="6 10" id="KW-0653">Protein transport</keyword>
<dbReference type="GO" id="GO:0016020">
    <property type="term" value="C:membrane"/>
    <property type="evidence" value="ECO:0007669"/>
    <property type="project" value="UniProtKB-SubCell"/>
</dbReference>
<evidence type="ECO:0000256" key="5">
    <source>
        <dbReference type="ARBA" id="ARBA00022840"/>
    </source>
</evidence>
<dbReference type="PRINTS" id="PR00906">
    <property type="entry name" value="SECA"/>
</dbReference>
<dbReference type="GO" id="GO:0015031">
    <property type="term" value="P:protein transport"/>
    <property type="evidence" value="ECO:0007669"/>
    <property type="project" value="UniProtKB-KW"/>
</dbReference>
<dbReference type="InterPro" id="IPR036670">
    <property type="entry name" value="SecA_X-link_sf"/>
</dbReference>
<evidence type="ECO:0000256" key="11">
    <source>
        <dbReference type="SAM" id="SignalP"/>
    </source>
</evidence>
<evidence type="ECO:0000256" key="10">
    <source>
        <dbReference type="RuleBase" id="RU003874"/>
    </source>
</evidence>
<dbReference type="InterPro" id="IPR020937">
    <property type="entry name" value="SecA_CS"/>
</dbReference>
<dbReference type="Pfam" id="PF07517">
    <property type="entry name" value="SecA_DEAD"/>
    <property type="match status" value="1"/>
</dbReference>
<dbReference type="HAMAP" id="MF_01382">
    <property type="entry name" value="SecA"/>
    <property type="match status" value="1"/>
</dbReference>
<dbReference type="InterPro" id="IPR036266">
    <property type="entry name" value="SecA_Wing/Scaffold_sf"/>
</dbReference>
<evidence type="ECO:0000256" key="3">
    <source>
        <dbReference type="ARBA" id="ARBA00022448"/>
    </source>
</evidence>
<accession>A0ABD3PJ93</accession>
<evidence type="ECO:0000313" key="14">
    <source>
        <dbReference type="EMBL" id="KAL3787744.1"/>
    </source>
</evidence>
<evidence type="ECO:0000256" key="6">
    <source>
        <dbReference type="ARBA" id="ARBA00022927"/>
    </source>
</evidence>
<keyword evidence="4 10" id="KW-0547">Nucleotide-binding</keyword>
<reference evidence="14 15" key="1">
    <citation type="submission" date="2024-10" db="EMBL/GenBank/DDBJ databases">
        <title>Updated reference genomes for cyclostephanoid diatoms.</title>
        <authorList>
            <person name="Roberts W.R."/>
            <person name="Alverson A.J."/>
        </authorList>
    </citation>
    <scope>NUCLEOTIDE SEQUENCE [LARGE SCALE GENOMIC DNA]</scope>
    <source>
        <strain evidence="14 15">AJA010-31</strain>
    </source>
</reference>
<dbReference type="Pfam" id="PF07516">
    <property type="entry name" value="SecA_SW"/>
    <property type="match status" value="1"/>
</dbReference>
<evidence type="ECO:0000256" key="9">
    <source>
        <dbReference type="ARBA" id="ARBA00023136"/>
    </source>
</evidence>
<dbReference type="InterPro" id="IPR044722">
    <property type="entry name" value="SecA_SF2_C"/>
</dbReference>
<dbReference type="Pfam" id="PF21090">
    <property type="entry name" value="P-loop_SecA"/>
    <property type="match status" value="1"/>
</dbReference>
<evidence type="ECO:0000259" key="12">
    <source>
        <dbReference type="PROSITE" id="PS51192"/>
    </source>
</evidence>
<dbReference type="SUPFAM" id="SSF81767">
    <property type="entry name" value="Pre-protein crosslinking domain of SecA"/>
    <property type="match status" value="1"/>
</dbReference>
<keyword evidence="11" id="KW-0732">Signal</keyword>
<dbReference type="Pfam" id="PF01043">
    <property type="entry name" value="SecA_PP_bind"/>
    <property type="match status" value="1"/>
</dbReference>
<keyword evidence="15" id="KW-1185">Reference proteome</keyword>
<dbReference type="GO" id="GO:0005524">
    <property type="term" value="F:ATP binding"/>
    <property type="evidence" value="ECO:0007669"/>
    <property type="project" value="UniProtKB-KW"/>
</dbReference>
<dbReference type="PROSITE" id="PS01312">
    <property type="entry name" value="SECA"/>
    <property type="match status" value="1"/>
</dbReference>
<dbReference type="Gene3D" id="3.40.50.300">
    <property type="entry name" value="P-loop containing nucleotide triphosphate hydrolases"/>
    <property type="match status" value="2"/>
</dbReference>
<evidence type="ECO:0000256" key="2">
    <source>
        <dbReference type="ARBA" id="ARBA00007650"/>
    </source>
</evidence>
<dbReference type="AlphaFoldDB" id="A0ABD3PJ93"/>
<dbReference type="InterPro" id="IPR011115">
    <property type="entry name" value="SecA_DEAD"/>
</dbReference>
<dbReference type="InterPro" id="IPR011130">
    <property type="entry name" value="SecA_preprotein_X-link_dom"/>
</dbReference>
<dbReference type="PANTHER" id="PTHR30612">
    <property type="entry name" value="SECA INNER MEMBRANE COMPONENT OF SEC PROTEIN SECRETION SYSTEM"/>
    <property type="match status" value="1"/>
</dbReference>
<evidence type="ECO:0000256" key="4">
    <source>
        <dbReference type="ARBA" id="ARBA00022741"/>
    </source>
</evidence>
<keyword evidence="9" id="KW-0472">Membrane</keyword>
<dbReference type="InterPro" id="IPR000185">
    <property type="entry name" value="SecA"/>
</dbReference>
<dbReference type="SUPFAM" id="SSF81886">
    <property type="entry name" value="Helical scaffold and wing domains of SecA"/>
    <property type="match status" value="1"/>
</dbReference>
<dbReference type="Proteomes" id="UP001530400">
    <property type="component" value="Unassembled WGS sequence"/>
</dbReference>
<dbReference type="Gene3D" id="1.10.3060.10">
    <property type="entry name" value="Helical scaffold and wing domains of SecA"/>
    <property type="match status" value="1"/>
</dbReference>
<keyword evidence="3 10" id="KW-0813">Transport</keyword>
<comment type="similarity">
    <text evidence="2 10">Belongs to the SecA family.</text>
</comment>
<protein>
    <recommendedName>
        <fullName evidence="10">Protein translocase subunit SecA</fullName>
    </recommendedName>
</protein>
<evidence type="ECO:0000256" key="1">
    <source>
        <dbReference type="ARBA" id="ARBA00004170"/>
    </source>
</evidence>
<dbReference type="InterPro" id="IPR027417">
    <property type="entry name" value="P-loop_NTPase"/>
</dbReference>